<comment type="caution">
    <text evidence="2">The sequence shown here is derived from an EMBL/GenBank/DDBJ whole genome shotgun (WGS) entry which is preliminary data.</text>
</comment>
<dbReference type="Proteomes" id="UP000234323">
    <property type="component" value="Unassembled WGS sequence"/>
</dbReference>
<keyword evidence="3" id="KW-1185">Reference proteome</keyword>
<name>A0A2I1GM08_9GLOM</name>
<evidence type="ECO:0000256" key="1">
    <source>
        <dbReference type="SAM" id="MobiDB-lite"/>
    </source>
</evidence>
<feature type="compositionally biased region" description="Acidic residues" evidence="1">
    <location>
        <begin position="38"/>
        <end position="52"/>
    </location>
</feature>
<evidence type="ECO:0000313" key="3">
    <source>
        <dbReference type="Proteomes" id="UP000234323"/>
    </source>
</evidence>
<dbReference type="AlphaFoldDB" id="A0A2I1GM08"/>
<dbReference type="VEuPathDB" id="FungiDB:RhiirA1_522339"/>
<feature type="non-terminal residue" evidence="2">
    <location>
        <position position="85"/>
    </location>
</feature>
<sequence>MTSQPTSQVTNSDSKVISTASSSKQVSNIKGNSQIQEEWGDEDGEFELEEDVITPTEQSMGEKQESSEPVENNADDQKDEDANFL</sequence>
<feature type="compositionally biased region" description="Polar residues" evidence="1">
    <location>
        <begin position="1"/>
        <end position="36"/>
    </location>
</feature>
<evidence type="ECO:0000313" key="2">
    <source>
        <dbReference type="EMBL" id="PKY47678.1"/>
    </source>
</evidence>
<organism evidence="2 3">
    <name type="scientific">Rhizophagus irregularis</name>
    <dbReference type="NCBI Taxonomy" id="588596"/>
    <lineage>
        <taxon>Eukaryota</taxon>
        <taxon>Fungi</taxon>
        <taxon>Fungi incertae sedis</taxon>
        <taxon>Mucoromycota</taxon>
        <taxon>Glomeromycotina</taxon>
        <taxon>Glomeromycetes</taxon>
        <taxon>Glomerales</taxon>
        <taxon>Glomeraceae</taxon>
        <taxon>Rhizophagus</taxon>
    </lineage>
</organism>
<dbReference type="VEuPathDB" id="FungiDB:RhiirFUN_018116"/>
<dbReference type="EMBL" id="LLXI01000570">
    <property type="protein sequence ID" value="PKY47678.1"/>
    <property type="molecule type" value="Genomic_DNA"/>
</dbReference>
<reference evidence="2 3" key="1">
    <citation type="submission" date="2015-10" db="EMBL/GenBank/DDBJ databases">
        <title>Genome analyses suggest a sexual origin of heterokaryosis in a supposedly ancient asexual fungus.</title>
        <authorList>
            <person name="Ropars J."/>
            <person name="Sedzielewska K."/>
            <person name="Noel J."/>
            <person name="Charron P."/>
            <person name="Farinelli L."/>
            <person name="Marton T."/>
            <person name="Kruger M."/>
            <person name="Pelin A."/>
            <person name="Brachmann A."/>
            <person name="Corradi N."/>
        </authorList>
    </citation>
    <scope>NUCLEOTIDE SEQUENCE [LARGE SCALE GENOMIC DNA]</scope>
    <source>
        <strain evidence="2 3">A4</strain>
    </source>
</reference>
<feature type="region of interest" description="Disordered" evidence="1">
    <location>
        <begin position="1"/>
        <end position="85"/>
    </location>
</feature>
<gene>
    <name evidence="2" type="ORF">RhiirA4_403646</name>
</gene>
<accession>A0A2I1GM08</accession>
<dbReference type="VEuPathDB" id="FungiDB:FUN_000725"/>
<proteinExistence type="predicted"/>
<protein>
    <submittedName>
        <fullName evidence="2">Uncharacterized protein</fullName>
    </submittedName>
</protein>